<dbReference type="AlphaFoldDB" id="A5EV40"/>
<sequence>MLSGKKGQMGLVLVLLSVLCACQTAPDEQPSHHNQQQRKANDYAAVKNARRKVHWEGTYQGIFPCSDCEGVAMMLTLNKDLTYNMRSQYLGKELIDRKSSGSFDWSADQSHIHIDNTQPKHYFRVGNGFLELLTPEGKSIISHGKDDFFLDKTY</sequence>
<protein>
    <submittedName>
        <fullName evidence="2">Conserved hypothetical lipoprotein</fullName>
    </submittedName>
</protein>
<evidence type="ECO:0000256" key="1">
    <source>
        <dbReference type="SAM" id="SignalP"/>
    </source>
</evidence>
<dbReference type="OrthoDB" id="5348860at2"/>
<dbReference type="Gene3D" id="2.40.128.640">
    <property type="match status" value="1"/>
</dbReference>
<name>A5EV40_DICNV</name>
<dbReference type="InterPro" id="IPR007298">
    <property type="entry name" value="Cu-R_lipoprotein_NlpE"/>
</dbReference>
<dbReference type="eggNOG" id="COG3015">
    <property type="taxonomic scope" value="Bacteria"/>
</dbReference>
<feature type="chain" id="PRO_5002682373" evidence="1">
    <location>
        <begin position="26"/>
        <end position="154"/>
    </location>
</feature>
<evidence type="ECO:0000313" key="2">
    <source>
        <dbReference type="EMBL" id="ABQ14159.1"/>
    </source>
</evidence>
<dbReference type="Pfam" id="PF04170">
    <property type="entry name" value="NlpE"/>
    <property type="match status" value="1"/>
</dbReference>
<dbReference type="EMBL" id="CP000513">
    <property type="protein sequence ID" value="ABQ14159.1"/>
    <property type="molecule type" value="Genomic_DNA"/>
</dbReference>
<evidence type="ECO:0000313" key="3">
    <source>
        <dbReference type="Proteomes" id="UP000000248"/>
    </source>
</evidence>
<keyword evidence="3" id="KW-1185">Reference proteome</keyword>
<proteinExistence type="predicted"/>
<organism evidence="2 3">
    <name type="scientific">Dichelobacter nodosus (strain VCS1703A)</name>
    <dbReference type="NCBI Taxonomy" id="246195"/>
    <lineage>
        <taxon>Bacteria</taxon>
        <taxon>Pseudomonadati</taxon>
        <taxon>Pseudomonadota</taxon>
        <taxon>Gammaproteobacteria</taxon>
        <taxon>Cardiobacteriales</taxon>
        <taxon>Cardiobacteriaceae</taxon>
        <taxon>Dichelobacter</taxon>
    </lineage>
</organism>
<dbReference type="HOGENOM" id="CLU_095662_0_0_6"/>
<reference evidence="2 3" key="1">
    <citation type="journal article" date="2007" name="Nat. Biotechnol.">
        <title>Genome sequence and identification of candidate vaccine antigens from the animal pathogen Dichelobacter nodosus.</title>
        <authorList>
            <person name="Myers G.S."/>
            <person name="Parker D."/>
            <person name="Al-Hasani K."/>
            <person name="Kennan R.M."/>
            <person name="Seemann T."/>
            <person name="Ren Q."/>
            <person name="Badger J.H."/>
            <person name="Selengut J.D."/>
            <person name="Deboy R.T."/>
            <person name="Tettelin H."/>
            <person name="Boyce J.D."/>
            <person name="McCarl V.P."/>
            <person name="Han X."/>
            <person name="Nelson W.C."/>
            <person name="Madupu R."/>
            <person name="Mohamoud Y."/>
            <person name="Holley T."/>
            <person name="Fedorova N."/>
            <person name="Khouri H."/>
            <person name="Bottomley S.P."/>
            <person name="Whittington R.J."/>
            <person name="Adler B."/>
            <person name="Songer J.G."/>
            <person name="Rood J.I."/>
            <person name="Paulsen I.T."/>
        </authorList>
    </citation>
    <scope>NUCLEOTIDE SEQUENCE [LARGE SCALE GENOMIC DNA]</scope>
    <source>
        <strain evidence="2 3">VCS1703A</strain>
    </source>
</reference>
<dbReference type="Proteomes" id="UP000000248">
    <property type="component" value="Chromosome"/>
</dbReference>
<dbReference type="KEGG" id="dno:DNO_0700"/>
<gene>
    <name evidence="2" type="ordered locus">DNO_0700</name>
</gene>
<keyword evidence="1" id="KW-0732">Signal</keyword>
<dbReference type="STRING" id="246195.DNO_0700"/>
<keyword evidence="2" id="KW-0449">Lipoprotein</keyword>
<accession>A5EV40</accession>
<dbReference type="PROSITE" id="PS51257">
    <property type="entry name" value="PROKAR_LIPOPROTEIN"/>
    <property type="match status" value="1"/>
</dbReference>
<dbReference type="RefSeq" id="WP_012031032.1">
    <property type="nucleotide sequence ID" value="NC_009446.1"/>
</dbReference>
<feature type="signal peptide" evidence="1">
    <location>
        <begin position="1"/>
        <end position="25"/>
    </location>
</feature>